<dbReference type="SUPFAM" id="SSF46785">
    <property type="entry name" value="Winged helix' DNA-binding domain"/>
    <property type="match status" value="1"/>
</dbReference>
<evidence type="ECO:0000256" key="3">
    <source>
        <dbReference type="ARBA" id="ARBA00023163"/>
    </source>
</evidence>
<keyword evidence="1" id="KW-0805">Transcription regulation</keyword>
<dbReference type="PANTHER" id="PTHR30136">
    <property type="entry name" value="HELIX-TURN-HELIX TRANSCRIPTIONAL REGULATOR, ICLR FAMILY"/>
    <property type="match status" value="1"/>
</dbReference>
<proteinExistence type="predicted"/>
<keyword evidence="2" id="KW-0238">DNA-binding</keyword>
<feature type="domain" description="IclR-ED" evidence="5">
    <location>
        <begin position="65"/>
        <end position="246"/>
    </location>
</feature>
<dbReference type="GO" id="GO:0045892">
    <property type="term" value="P:negative regulation of DNA-templated transcription"/>
    <property type="evidence" value="ECO:0007669"/>
    <property type="project" value="TreeGrafter"/>
</dbReference>
<evidence type="ECO:0000256" key="1">
    <source>
        <dbReference type="ARBA" id="ARBA00023015"/>
    </source>
</evidence>
<name>A0A934X7U6_9MICO</name>
<accession>A0A934X7U6</accession>
<dbReference type="PROSITE" id="PS51077">
    <property type="entry name" value="HTH_ICLR"/>
    <property type="match status" value="1"/>
</dbReference>
<evidence type="ECO:0000313" key="6">
    <source>
        <dbReference type="EMBL" id="MBK6301905.1"/>
    </source>
</evidence>
<organism evidence="6 7">
    <name type="scientific">Candidatus Phosphoribacter hodrii</name>
    <dbReference type="NCBI Taxonomy" id="2953743"/>
    <lineage>
        <taxon>Bacteria</taxon>
        <taxon>Bacillati</taxon>
        <taxon>Actinomycetota</taxon>
        <taxon>Actinomycetes</taxon>
        <taxon>Micrococcales</taxon>
        <taxon>Dermatophilaceae</taxon>
        <taxon>Candidatus Phosphoribacter</taxon>
    </lineage>
</organism>
<protein>
    <submittedName>
        <fullName evidence="6">IclR family transcriptional regulator</fullName>
    </submittedName>
</protein>
<dbReference type="PROSITE" id="PS51078">
    <property type="entry name" value="ICLR_ED"/>
    <property type="match status" value="1"/>
</dbReference>
<dbReference type="InterPro" id="IPR014757">
    <property type="entry name" value="Tscrpt_reg_IclR_C"/>
</dbReference>
<dbReference type="Gene3D" id="1.10.10.10">
    <property type="entry name" value="Winged helix-like DNA-binding domain superfamily/Winged helix DNA-binding domain"/>
    <property type="match status" value="1"/>
</dbReference>
<sequence>MNYLESVDNSLRLLMLVAAKARVGVSEVAAELGVAPSTAYRLLSTLRYRGFVVQGHDRTYRAGPALEEMVSNRITRANLADLAAPALHTLRDVTEESTHLMVLVGRQVRFIASVESFQSLRIGSRVGAMLPAHRTAGGRAILAALPTETLDQLYPTSGTTSGELTASASATLRRDLARIRKQGYAVNNGETERGVTAVGSLVADVDGPLAALSVSIPTIRYSSANLSGLVVALRAASDQIVATLRG</sequence>
<dbReference type="AlphaFoldDB" id="A0A934X7U6"/>
<dbReference type="SMART" id="SM00346">
    <property type="entry name" value="HTH_ICLR"/>
    <property type="match status" value="1"/>
</dbReference>
<dbReference type="InterPro" id="IPR050707">
    <property type="entry name" value="HTH_MetabolicPath_Reg"/>
</dbReference>
<dbReference type="GO" id="GO:0003700">
    <property type="term" value="F:DNA-binding transcription factor activity"/>
    <property type="evidence" value="ECO:0007669"/>
    <property type="project" value="TreeGrafter"/>
</dbReference>
<evidence type="ECO:0000259" key="5">
    <source>
        <dbReference type="PROSITE" id="PS51078"/>
    </source>
</evidence>
<dbReference type="SUPFAM" id="SSF55781">
    <property type="entry name" value="GAF domain-like"/>
    <property type="match status" value="1"/>
</dbReference>
<dbReference type="Pfam" id="PF01614">
    <property type="entry name" value="IclR_C"/>
    <property type="match status" value="1"/>
</dbReference>
<dbReference type="Proteomes" id="UP000718281">
    <property type="component" value="Unassembled WGS sequence"/>
</dbReference>
<dbReference type="GO" id="GO:0003677">
    <property type="term" value="F:DNA binding"/>
    <property type="evidence" value="ECO:0007669"/>
    <property type="project" value="UniProtKB-KW"/>
</dbReference>
<evidence type="ECO:0000259" key="4">
    <source>
        <dbReference type="PROSITE" id="PS51077"/>
    </source>
</evidence>
<dbReference type="InterPro" id="IPR036388">
    <property type="entry name" value="WH-like_DNA-bd_sf"/>
</dbReference>
<dbReference type="Gene3D" id="3.30.450.40">
    <property type="match status" value="1"/>
</dbReference>
<keyword evidence="3" id="KW-0804">Transcription</keyword>
<feature type="domain" description="HTH iclR-type" evidence="4">
    <location>
        <begin position="4"/>
        <end position="64"/>
    </location>
</feature>
<dbReference type="InterPro" id="IPR029016">
    <property type="entry name" value="GAF-like_dom_sf"/>
</dbReference>
<dbReference type="InterPro" id="IPR036390">
    <property type="entry name" value="WH_DNA-bd_sf"/>
</dbReference>
<evidence type="ECO:0000313" key="7">
    <source>
        <dbReference type="Proteomes" id="UP000718281"/>
    </source>
</evidence>
<dbReference type="Pfam" id="PF09339">
    <property type="entry name" value="HTH_IclR"/>
    <property type="match status" value="1"/>
</dbReference>
<dbReference type="EMBL" id="JADIXZ010000006">
    <property type="protein sequence ID" value="MBK6301905.1"/>
    <property type="molecule type" value="Genomic_DNA"/>
</dbReference>
<reference evidence="6 7" key="1">
    <citation type="submission" date="2020-10" db="EMBL/GenBank/DDBJ databases">
        <title>Connecting structure to function with the recovery of over 1000 high-quality activated sludge metagenome-assembled genomes encoding full-length rRNA genes using long-read sequencing.</title>
        <authorList>
            <person name="Singleton C.M."/>
            <person name="Petriglieri F."/>
            <person name="Kristensen J.M."/>
            <person name="Kirkegaard R.H."/>
            <person name="Michaelsen T.Y."/>
            <person name="Andersen M.H."/>
            <person name="Karst S.M."/>
            <person name="Dueholm M.S."/>
            <person name="Nielsen P.H."/>
            <person name="Albertsen M."/>
        </authorList>
    </citation>
    <scope>NUCLEOTIDE SEQUENCE [LARGE SCALE GENOMIC DNA]</scope>
    <source>
        <strain evidence="6">AalE_18-Q3-R2-46_BAT3C.188</strain>
    </source>
</reference>
<evidence type="ECO:0000256" key="2">
    <source>
        <dbReference type="ARBA" id="ARBA00023125"/>
    </source>
</evidence>
<dbReference type="PANTHER" id="PTHR30136:SF35">
    <property type="entry name" value="HTH-TYPE TRANSCRIPTIONAL REGULATOR RV1719"/>
    <property type="match status" value="1"/>
</dbReference>
<comment type="caution">
    <text evidence="6">The sequence shown here is derived from an EMBL/GenBank/DDBJ whole genome shotgun (WGS) entry which is preliminary data.</text>
</comment>
<gene>
    <name evidence="6" type="ORF">IPF40_13000</name>
</gene>
<dbReference type="InterPro" id="IPR005471">
    <property type="entry name" value="Tscrpt_reg_IclR_N"/>
</dbReference>